<dbReference type="Proteomes" id="UP000068164">
    <property type="component" value="Unassembled WGS sequence"/>
</dbReference>
<comment type="caution">
    <text evidence="1">The sequence shown here is derived from an EMBL/GenBank/DDBJ whole genome shotgun (WGS) entry which is preliminary data.</text>
</comment>
<reference evidence="1 2" key="1">
    <citation type="submission" date="2015-11" db="EMBL/GenBank/DDBJ databases">
        <title>Draft Genome Sequence of the Strain BR 10423 (Rhizobium sp.) isolated from nodules of Mimosa pudica.</title>
        <authorList>
            <person name="Barauna A.C."/>
            <person name="Zilli J.E."/>
            <person name="Simoes-Araujo J.L."/>
            <person name="Reis V.M."/>
            <person name="James E.K."/>
            <person name="Reis F.B.Jr."/>
            <person name="Rouws L.F."/>
            <person name="Passos S.R."/>
            <person name="Gois S.R."/>
        </authorList>
    </citation>
    <scope>NUCLEOTIDE SEQUENCE [LARGE SCALE GENOMIC DNA]</scope>
    <source>
        <strain evidence="1 2">BR10423</strain>
    </source>
</reference>
<accession>A0A109J7M1</accession>
<name>A0A109J7M1_9HYPH</name>
<proteinExistence type="predicted"/>
<protein>
    <submittedName>
        <fullName evidence="1">Uncharacterized protein</fullName>
    </submittedName>
</protein>
<dbReference type="AlphaFoldDB" id="A0A109J7M1"/>
<keyword evidence="2" id="KW-1185">Reference proteome</keyword>
<sequence length="93" mass="10678">MTMYFPEETVSERWPCDVRIDEGIIVVSYSSPEGHVVYKGTELQPGHFKLTSTENATGSATLHRFEGAETLEGSWYEDREFGMWQIDLSDLER</sequence>
<evidence type="ECO:0000313" key="1">
    <source>
        <dbReference type="EMBL" id="KWV43841.1"/>
    </source>
</evidence>
<dbReference type="EMBL" id="LNCD01000124">
    <property type="protein sequence ID" value="KWV43841.1"/>
    <property type="molecule type" value="Genomic_DNA"/>
</dbReference>
<evidence type="ECO:0000313" key="2">
    <source>
        <dbReference type="Proteomes" id="UP000068164"/>
    </source>
</evidence>
<organism evidence="1 2">
    <name type="scientific">Rhizobium altiplani</name>
    <dbReference type="NCBI Taxonomy" id="1864509"/>
    <lineage>
        <taxon>Bacteria</taxon>
        <taxon>Pseudomonadati</taxon>
        <taxon>Pseudomonadota</taxon>
        <taxon>Alphaproteobacteria</taxon>
        <taxon>Hyphomicrobiales</taxon>
        <taxon>Rhizobiaceae</taxon>
        <taxon>Rhizobium/Agrobacterium group</taxon>
        <taxon>Rhizobium</taxon>
    </lineage>
</organism>
<gene>
    <name evidence="1" type="ORF">AS026_19410</name>
</gene>